<feature type="transmembrane region" description="Helical" evidence="1">
    <location>
        <begin position="337"/>
        <end position="356"/>
    </location>
</feature>
<dbReference type="InterPro" id="IPR001036">
    <property type="entry name" value="Acrflvin-R"/>
</dbReference>
<feature type="transmembrane region" description="Helical" evidence="1">
    <location>
        <begin position="964"/>
        <end position="983"/>
    </location>
</feature>
<dbReference type="Proteomes" id="UP000297258">
    <property type="component" value="Unassembled WGS sequence"/>
</dbReference>
<feature type="transmembrane region" description="Helical" evidence="1">
    <location>
        <begin position="530"/>
        <end position="551"/>
    </location>
</feature>
<sequence length="1032" mass="110094">MITRIIDFSVRLRGVILALACLVFGYGIYALSQSRLDVFPEFTPPLVTIQTEAPGLSADQVEQLVTQRIENVLGGAIGLESMRSQSIAGVSVITLIFNDATDIHRARQTVAEQLTTVAGTLPAGVAAPAMTPLSSSSNLVLGIGLTSKKLSLMELRSVADWTIRPRLLSSQGVSDVGIYGGEIKQYQVRVQPDKLVKYGLSLQDVVKAAQRATGIRGAGVLDTANQRLVVNTIGQSTSAQQLGQVALLHKNGATVRLADIGEVVVGQEVPVSGANIQGGRGVVLMISNQYGSDIVSVTKNVEAALAELRPALEARGIELHADLFRPANFIVASIDHLRIALLVGGALVVIVLFLFLFNVRTAFISLTAIPLSLLSAVIVLHHFGVPLNTMTLGGLAIALGEVVDDAIIDVENIYRRLRENRQLPQPRPAIEVVIGASTEVRGAVIYATFIVALIFLPVLNLSGVAGKLFAPLGIAYILAIMASLVVALTVTPALCYAMLAGHEEDKEEPRVNRWLKERYTGMLRQVERHWGLALVAFLGFLLPALIALPFFGRVYLPELNEGHFIVHMQAAPGTSIQESMRVGARVSKALLEIPSVRSVAQRVGRTARGVDVFGPQYSEFEVDLKPGLGAEEQELAMADIRGKLANFPGLLFSAETFLTERVEETISGYTAPVIVNVFGPDLDVLDRLGRSVAKALNGVPGAAAVTVQAPPALPELSIRLRQDQLTRWGLAPLDVMDAIQAAYGGAEIAQVFEENAVYGVAVMLADEARRSPSQVGNLPLRTADGAMIPLGRLADIRQTDGRYLILHSGGQRLQTVTSQVHGRTVSEFVTEARKRIAADIKLPAGYDVAFSGEAQAQAAAQRELIINFAVVAVIICVLVFLALRSTRALLLVLANLPFALVGGALTVFATGAVLSIGSMVGFVTLFGITLRNSIMLISHYQHLVQVEGHPWNAETATLGASERLAPILITALVTGLGLLPLAVTTGEPGNEIEGPMAVVILGGLVTSTLLNLLVMPALALRFGRFERRTGQA</sequence>
<dbReference type="AlphaFoldDB" id="A0A4Y9SWS6"/>
<dbReference type="EMBL" id="SPUM01000130">
    <property type="protein sequence ID" value="TFW29103.1"/>
    <property type="molecule type" value="Genomic_DNA"/>
</dbReference>
<evidence type="ECO:0000256" key="1">
    <source>
        <dbReference type="SAM" id="Phobius"/>
    </source>
</evidence>
<evidence type="ECO:0000313" key="3">
    <source>
        <dbReference type="Proteomes" id="UP000297258"/>
    </source>
</evidence>
<dbReference type="RefSeq" id="WP_135191337.1">
    <property type="nucleotide sequence ID" value="NZ_SPUM01000130.1"/>
</dbReference>
<keyword evidence="1" id="KW-1133">Transmembrane helix</keyword>
<dbReference type="Pfam" id="PF00873">
    <property type="entry name" value="ACR_tran"/>
    <property type="match status" value="1"/>
</dbReference>
<dbReference type="Gene3D" id="1.20.1640.10">
    <property type="entry name" value="Multidrug efflux transporter AcrB transmembrane domain"/>
    <property type="match status" value="2"/>
</dbReference>
<dbReference type="SUPFAM" id="SSF82714">
    <property type="entry name" value="Multidrug efflux transporter AcrB TolC docking domain, DN and DC subdomains"/>
    <property type="match status" value="2"/>
</dbReference>
<dbReference type="Gene3D" id="3.30.70.1440">
    <property type="entry name" value="Multidrug efflux transporter AcrB pore domain"/>
    <property type="match status" value="1"/>
</dbReference>
<dbReference type="PRINTS" id="PR00702">
    <property type="entry name" value="ACRIFLAVINRP"/>
</dbReference>
<dbReference type="SUPFAM" id="SSF82866">
    <property type="entry name" value="Multidrug efflux transporter AcrB transmembrane domain"/>
    <property type="match status" value="2"/>
</dbReference>
<dbReference type="GO" id="GO:0005886">
    <property type="term" value="C:plasma membrane"/>
    <property type="evidence" value="ECO:0007669"/>
    <property type="project" value="TreeGrafter"/>
</dbReference>
<dbReference type="Gene3D" id="3.30.2090.10">
    <property type="entry name" value="Multidrug efflux transporter AcrB TolC docking domain, DN and DC subdomains"/>
    <property type="match status" value="2"/>
</dbReference>
<proteinExistence type="predicted"/>
<feature type="transmembrane region" description="Helical" evidence="1">
    <location>
        <begin position="864"/>
        <end position="883"/>
    </location>
</feature>
<name>A0A4Y9SWS6_9BURK</name>
<keyword evidence="1" id="KW-0472">Membrane</keyword>
<dbReference type="PANTHER" id="PTHR32063:SF4">
    <property type="entry name" value="SLR6043 PROTEIN"/>
    <property type="match status" value="1"/>
</dbReference>
<feature type="transmembrane region" description="Helical" evidence="1">
    <location>
        <begin position="474"/>
        <end position="499"/>
    </location>
</feature>
<protein>
    <submittedName>
        <fullName evidence="2">Efflux RND transporter permease subunit</fullName>
    </submittedName>
</protein>
<dbReference type="GO" id="GO:0042910">
    <property type="term" value="F:xenobiotic transmembrane transporter activity"/>
    <property type="evidence" value="ECO:0007669"/>
    <property type="project" value="TreeGrafter"/>
</dbReference>
<feature type="transmembrane region" description="Helical" evidence="1">
    <location>
        <begin position="903"/>
        <end position="928"/>
    </location>
</feature>
<accession>A0A4Y9SWS6</accession>
<dbReference type="InterPro" id="IPR027463">
    <property type="entry name" value="AcrB_DN_DC_subdom"/>
</dbReference>
<comment type="caution">
    <text evidence="2">The sequence shown here is derived from an EMBL/GenBank/DDBJ whole genome shotgun (WGS) entry which is preliminary data.</text>
</comment>
<dbReference type="SUPFAM" id="SSF82693">
    <property type="entry name" value="Multidrug efflux transporter AcrB pore domain, PN1, PN2, PC1 and PC2 subdomains"/>
    <property type="match status" value="3"/>
</dbReference>
<dbReference type="Gene3D" id="3.30.70.1320">
    <property type="entry name" value="Multidrug efflux transporter AcrB pore domain like"/>
    <property type="match status" value="1"/>
</dbReference>
<evidence type="ECO:0000313" key="2">
    <source>
        <dbReference type="EMBL" id="TFW29103.1"/>
    </source>
</evidence>
<reference evidence="2 3" key="1">
    <citation type="submission" date="2019-03" db="EMBL/GenBank/DDBJ databases">
        <title>Draft genome of Massilia hortus sp. nov., a novel bacterial species of the Oxalobacteraceae family.</title>
        <authorList>
            <person name="Peta V."/>
            <person name="Raths R."/>
            <person name="Bucking H."/>
        </authorList>
    </citation>
    <scope>NUCLEOTIDE SEQUENCE [LARGE SCALE GENOMIC DNA]</scope>
    <source>
        <strain evidence="2 3">ONC3</strain>
    </source>
</reference>
<organism evidence="2 3">
    <name type="scientific">Massilia horti</name>
    <dbReference type="NCBI Taxonomy" id="2562153"/>
    <lineage>
        <taxon>Bacteria</taxon>
        <taxon>Pseudomonadati</taxon>
        <taxon>Pseudomonadota</taxon>
        <taxon>Betaproteobacteria</taxon>
        <taxon>Burkholderiales</taxon>
        <taxon>Oxalobacteraceae</taxon>
        <taxon>Telluria group</taxon>
        <taxon>Massilia</taxon>
    </lineage>
</organism>
<feature type="transmembrane region" description="Helical" evidence="1">
    <location>
        <begin position="363"/>
        <end position="383"/>
    </location>
</feature>
<dbReference type="Gene3D" id="3.30.70.1430">
    <property type="entry name" value="Multidrug efflux transporter AcrB pore domain"/>
    <property type="match status" value="2"/>
</dbReference>
<keyword evidence="1" id="KW-0812">Transmembrane</keyword>
<feature type="transmembrane region" description="Helical" evidence="1">
    <location>
        <begin position="443"/>
        <end position="462"/>
    </location>
</feature>
<dbReference type="OrthoDB" id="9798415at2"/>
<gene>
    <name evidence="2" type="ORF">E4O92_19560</name>
</gene>
<feature type="transmembrane region" description="Helical" evidence="1">
    <location>
        <begin position="12"/>
        <end position="31"/>
    </location>
</feature>
<keyword evidence="3" id="KW-1185">Reference proteome</keyword>
<dbReference type="PANTHER" id="PTHR32063">
    <property type="match status" value="1"/>
</dbReference>
<feature type="transmembrane region" description="Helical" evidence="1">
    <location>
        <begin position="995"/>
        <end position="1020"/>
    </location>
</feature>